<evidence type="ECO:0000256" key="2">
    <source>
        <dbReference type="ARBA" id="ARBA00023015"/>
    </source>
</evidence>
<dbReference type="InterPro" id="IPR051054">
    <property type="entry name" value="SorC_transcr_regulators"/>
</dbReference>
<sequence length="315" mass="35065">MDLDERRLLLKVAKLYYFEGWTQTEIAKKVNKSRPIISKLLKQAKEKKIVEIYIKDGSVHTVQLERMIEKEYGLKEAIVVSTSNSGPEMVIRKLGKAAADYITKKLDQIESVGISWGKSVHAVVEAIKFQEKKHIHLTPLIGGMGQEYVHYHSNHLTFQMAQKLNTTSAYLYAPAMVENEDLRNHIIHSKDVCDVLTKGKQVDLAIVGVGNPNVGSTLTEMGYLSESDQQSLLESGAIGDINSNFYDQNGEAVIHSLNERTIGINLQDMKDIPEVIAIVSGAHKVQALHVALKREYVTTVVLDDSTAIALTNLNN</sequence>
<keyword evidence="2" id="KW-0805">Transcription regulation</keyword>
<dbReference type="Gene3D" id="3.40.50.1360">
    <property type="match status" value="1"/>
</dbReference>
<dbReference type="PANTHER" id="PTHR34294">
    <property type="entry name" value="TRANSCRIPTIONAL REGULATOR-RELATED"/>
    <property type="match status" value="1"/>
</dbReference>
<dbReference type="InterPro" id="IPR037171">
    <property type="entry name" value="NagB/RpiA_transferase-like"/>
</dbReference>
<evidence type="ECO:0000313" key="7">
    <source>
        <dbReference type="Proteomes" id="UP000469125"/>
    </source>
</evidence>
<name>A0A6N8FHU3_9BACI</name>
<dbReference type="GO" id="GO:0003677">
    <property type="term" value="F:DNA binding"/>
    <property type="evidence" value="ECO:0007669"/>
    <property type="project" value="UniProtKB-KW"/>
</dbReference>
<dbReference type="GO" id="GO:0030246">
    <property type="term" value="F:carbohydrate binding"/>
    <property type="evidence" value="ECO:0007669"/>
    <property type="project" value="InterPro"/>
</dbReference>
<evidence type="ECO:0000256" key="4">
    <source>
        <dbReference type="ARBA" id="ARBA00023163"/>
    </source>
</evidence>
<dbReference type="Pfam" id="PF04198">
    <property type="entry name" value="Sugar-bind"/>
    <property type="match status" value="1"/>
</dbReference>
<reference evidence="6 7" key="1">
    <citation type="submission" date="2019-11" db="EMBL/GenBank/DDBJ databases">
        <authorList>
            <person name="Li X."/>
        </authorList>
    </citation>
    <scope>NUCLEOTIDE SEQUENCE [LARGE SCALE GENOMIC DNA]</scope>
    <source>
        <strain evidence="6 7">L9</strain>
    </source>
</reference>
<gene>
    <name evidence="6" type="ORF">GMD78_04330</name>
</gene>
<dbReference type="PANTHER" id="PTHR34294:SF12">
    <property type="entry name" value="SUGAR-BINDING TRANSCRIPTIONAL REGULATOR"/>
    <property type="match status" value="1"/>
</dbReference>
<dbReference type="AlphaFoldDB" id="A0A6N8FHU3"/>
<dbReference type="EMBL" id="WOCA01000002">
    <property type="protein sequence ID" value="MUK87627.1"/>
    <property type="molecule type" value="Genomic_DNA"/>
</dbReference>
<accession>A0A6N8FHU3</accession>
<dbReference type="Gene3D" id="1.10.10.60">
    <property type="entry name" value="Homeodomain-like"/>
    <property type="match status" value="1"/>
</dbReference>
<feature type="domain" description="Sugar-binding" evidence="5">
    <location>
        <begin position="60"/>
        <end position="310"/>
    </location>
</feature>
<protein>
    <submittedName>
        <fullName evidence="6">Sugar-binding transcriptional regulator</fullName>
    </submittedName>
</protein>
<evidence type="ECO:0000313" key="6">
    <source>
        <dbReference type="EMBL" id="MUK87627.1"/>
    </source>
</evidence>
<evidence type="ECO:0000256" key="1">
    <source>
        <dbReference type="ARBA" id="ARBA00010466"/>
    </source>
</evidence>
<dbReference type="RefSeq" id="WP_155667470.1">
    <property type="nucleotide sequence ID" value="NZ_WOCA01000002.1"/>
</dbReference>
<evidence type="ECO:0000259" key="5">
    <source>
        <dbReference type="Pfam" id="PF04198"/>
    </source>
</evidence>
<comment type="caution">
    <text evidence="6">The sequence shown here is derived from an EMBL/GenBank/DDBJ whole genome shotgun (WGS) entry which is preliminary data.</text>
</comment>
<organism evidence="6 7">
    <name type="scientific">Ornithinibacillus caprae</name>
    <dbReference type="NCBI Taxonomy" id="2678566"/>
    <lineage>
        <taxon>Bacteria</taxon>
        <taxon>Bacillati</taxon>
        <taxon>Bacillota</taxon>
        <taxon>Bacilli</taxon>
        <taxon>Bacillales</taxon>
        <taxon>Bacillaceae</taxon>
        <taxon>Ornithinibacillus</taxon>
    </lineage>
</organism>
<proteinExistence type="inferred from homology"/>
<keyword evidence="4" id="KW-0804">Transcription</keyword>
<dbReference type="SUPFAM" id="SSF100950">
    <property type="entry name" value="NagB/RpiA/CoA transferase-like"/>
    <property type="match status" value="1"/>
</dbReference>
<comment type="similarity">
    <text evidence="1">Belongs to the SorC transcriptional regulatory family.</text>
</comment>
<keyword evidence="7" id="KW-1185">Reference proteome</keyword>
<evidence type="ECO:0000256" key="3">
    <source>
        <dbReference type="ARBA" id="ARBA00023125"/>
    </source>
</evidence>
<dbReference type="InterPro" id="IPR007324">
    <property type="entry name" value="Sugar-bd_dom_put"/>
</dbReference>
<dbReference type="Proteomes" id="UP000469125">
    <property type="component" value="Unassembled WGS sequence"/>
</dbReference>
<keyword evidence="3" id="KW-0238">DNA-binding</keyword>